<protein>
    <submittedName>
        <fullName evidence="1">Msl9407 protein</fullName>
    </submittedName>
</protein>
<accession>Q981I0</accession>
<sequence>MGRGADVHVGVVQNEVLEVDKLALEPQCCGRVSEVLAFDEPFADQRAGQPLVEPRQNLGGCRFYFPISNAGMSCGG</sequence>
<dbReference type="AlphaFoldDB" id="Q981I0"/>
<reference evidence="1 2" key="1">
    <citation type="journal article" date="2000" name="DNA Res.">
        <title>Complete genome structure of the nitrogen-fixing symbiotic bacterium Mesorhizobium loti.</title>
        <authorList>
            <person name="Kaneko T."/>
            <person name="Nakamura Y."/>
            <person name="Sato S."/>
            <person name="Asamizu E."/>
            <person name="Kato T."/>
            <person name="Sasamoto S."/>
            <person name="Watanabe A."/>
            <person name="Idesawa K."/>
            <person name="Ishikawa A."/>
            <person name="Kawashima K."/>
            <person name="Kimura T."/>
            <person name="Kishida Y."/>
            <person name="Kiyokawa C."/>
            <person name="Kohara M."/>
            <person name="Matsumoto M."/>
            <person name="Matsuno A."/>
            <person name="Mochizuki Y."/>
            <person name="Nakayama S."/>
            <person name="Nakazaki N."/>
            <person name="Shimpo S."/>
            <person name="Sugimoto M."/>
            <person name="Takeuchi C."/>
            <person name="Yamada M."/>
            <person name="Tabata S."/>
        </authorList>
    </citation>
    <scope>NUCLEOTIDE SEQUENCE [LARGE SCALE GENOMIC DNA]</scope>
    <source>
        <strain evidence="2">LMG 29417 / CECT 9101 / MAFF 303099</strain>
        <plasmid evidence="1 2">pMLa</plasmid>
    </source>
</reference>
<dbReference type="HOGENOM" id="CLU_2651991_0_0_5"/>
<dbReference type="EMBL" id="BA000013">
    <property type="protein sequence ID" value="BAB54975.1"/>
    <property type="molecule type" value="Genomic_DNA"/>
</dbReference>
<evidence type="ECO:0000313" key="1">
    <source>
        <dbReference type="EMBL" id="BAB54975.1"/>
    </source>
</evidence>
<proteinExistence type="predicted"/>
<dbReference type="KEGG" id="mlo:msl9407"/>
<name>Q981I0_RHILO</name>
<organism evidence="1 2">
    <name type="scientific">Mesorhizobium japonicum (strain LMG 29417 / CECT 9101 / MAFF 303099)</name>
    <name type="common">Mesorhizobium loti (strain MAFF 303099)</name>
    <dbReference type="NCBI Taxonomy" id="266835"/>
    <lineage>
        <taxon>Bacteria</taxon>
        <taxon>Pseudomonadati</taxon>
        <taxon>Pseudomonadota</taxon>
        <taxon>Alphaproteobacteria</taxon>
        <taxon>Hyphomicrobiales</taxon>
        <taxon>Phyllobacteriaceae</taxon>
        <taxon>Mesorhizobium</taxon>
    </lineage>
</organism>
<keyword evidence="1" id="KW-0614">Plasmid</keyword>
<dbReference type="Proteomes" id="UP000000552">
    <property type="component" value="Plasmid pMLa"/>
</dbReference>
<geneLocation type="plasmid" evidence="1 2">
    <name>pMLa</name>
</geneLocation>
<gene>
    <name evidence="1" type="ordered locus">msl9407</name>
</gene>
<evidence type="ECO:0000313" key="2">
    <source>
        <dbReference type="Proteomes" id="UP000000552"/>
    </source>
</evidence>